<feature type="region of interest" description="Disordered" evidence="1">
    <location>
        <begin position="1"/>
        <end position="37"/>
    </location>
</feature>
<evidence type="ECO:0000256" key="1">
    <source>
        <dbReference type="SAM" id="MobiDB-lite"/>
    </source>
</evidence>
<evidence type="ECO:0000313" key="2">
    <source>
        <dbReference type="EMBL" id="ACZ23157.1"/>
    </source>
</evidence>
<dbReference type="eggNOG" id="ENOG5033K8T">
    <property type="taxonomic scope" value="Bacteria"/>
</dbReference>
<dbReference type="OrthoDB" id="4829007at2"/>
<gene>
    <name evidence="2" type="ordered locus">Sked_32620</name>
</gene>
<dbReference type="Proteomes" id="UP000000322">
    <property type="component" value="Chromosome"/>
</dbReference>
<reference evidence="2 3" key="1">
    <citation type="journal article" date="2009" name="Stand. Genomic Sci.">
        <title>Complete genome sequence of Sanguibacter keddieii type strain (ST-74).</title>
        <authorList>
            <person name="Ivanova N."/>
            <person name="Sikorski J."/>
            <person name="Sims D."/>
            <person name="Brettin T."/>
            <person name="Detter J.C."/>
            <person name="Han C."/>
            <person name="Lapidus A."/>
            <person name="Copeland A."/>
            <person name="Glavina Del Rio T."/>
            <person name="Nolan M."/>
            <person name="Chen F."/>
            <person name="Lucas S."/>
            <person name="Tice H."/>
            <person name="Cheng J.F."/>
            <person name="Bruce D."/>
            <person name="Goodwin L."/>
            <person name="Pitluck S."/>
            <person name="Pati A."/>
            <person name="Mavromatis K."/>
            <person name="Chen A."/>
            <person name="Palaniappan K."/>
            <person name="D'haeseleer P."/>
            <person name="Chain P."/>
            <person name="Bristow J."/>
            <person name="Eisen J.A."/>
            <person name="Markowitz V."/>
            <person name="Hugenholtz P."/>
            <person name="Goker M."/>
            <person name="Pukall R."/>
            <person name="Klenk H.P."/>
            <person name="Kyrpides N.C."/>
        </authorList>
    </citation>
    <scope>NUCLEOTIDE SEQUENCE [LARGE SCALE GENOMIC DNA]</scope>
    <source>
        <strain evidence="3">ATCC 51767 / DSM 10542 / NCFB 3025 / ST-74</strain>
    </source>
</reference>
<dbReference type="AlphaFoldDB" id="D1BDT6"/>
<name>D1BDT6_SANKS</name>
<dbReference type="HOGENOM" id="CLU_2234695_0_0_11"/>
<dbReference type="RefSeq" id="WP_012868225.1">
    <property type="nucleotide sequence ID" value="NC_013521.1"/>
</dbReference>
<organism evidence="2 3">
    <name type="scientific">Sanguibacter keddieii (strain ATCC 51767 / DSM 10542 / NCFB 3025 / ST-74)</name>
    <dbReference type="NCBI Taxonomy" id="446469"/>
    <lineage>
        <taxon>Bacteria</taxon>
        <taxon>Bacillati</taxon>
        <taxon>Actinomycetota</taxon>
        <taxon>Actinomycetes</taxon>
        <taxon>Micrococcales</taxon>
        <taxon>Sanguibacteraceae</taxon>
        <taxon>Sanguibacter</taxon>
    </lineage>
</organism>
<dbReference type="KEGG" id="ske:Sked_32620"/>
<sequence length="105" mass="11148">MIFGRRHAKDDTAQTTASEPTPARTVLPGEPSPDATAGLRLTEKSLLPIFGPAQVGDSTAPLRPATEAERSRDRALRTTLTRVVGKDGKSYVVAVPDAPDEAEQP</sequence>
<evidence type="ECO:0000313" key="3">
    <source>
        <dbReference type="Proteomes" id="UP000000322"/>
    </source>
</evidence>
<accession>D1BDT6</accession>
<feature type="region of interest" description="Disordered" evidence="1">
    <location>
        <begin position="50"/>
        <end position="74"/>
    </location>
</feature>
<proteinExistence type="predicted"/>
<dbReference type="EMBL" id="CP001819">
    <property type="protein sequence ID" value="ACZ23157.1"/>
    <property type="molecule type" value="Genomic_DNA"/>
</dbReference>
<keyword evidence="3" id="KW-1185">Reference proteome</keyword>
<protein>
    <submittedName>
        <fullName evidence="2">Uncharacterized protein</fullName>
    </submittedName>
</protein>